<dbReference type="InterPro" id="IPR042531">
    <property type="entry name" value="PLC-beta_C_sf"/>
</dbReference>
<evidence type="ECO:0000256" key="11">
    <source>
        <dbReference type="ARBA" id="ARBA00023224"/>
    </source>
</evidence>
<feature type="compositionally biased region" description="Basic residues" evidence="18">
    <location>
        <begin position="470"/>
        <end position="480"/>
    </location>
</feature>
<feature type="region of interest" description="Disordered" evidence="18">
    <location>
        <begin position="470"/>
        <end position="584"/>
    </location>
</feature>
<dbReference type="SUPFAM" id="SSF69989">
    <property type="entry name" value="C-terminal domain of PLC-beta"/>
    <property type="match status" value="1"/>
</dbReference>
<evidence type="ECO:0000313" key="22">
    <source>
        <dbReference type="Proteomes" id="UP000594260"/>
    </source>
</evidence>
<comment type="catalytic activity">
    <reaction evidence="1">
        <text>an N-(acyl)-sphingosylphosphoethanolamine = an N-(acyl)-sphingosyl-1,3-cyclic phosphate + ethanolamine</text>
        <dbReference type="Rhea" id="RHEA:60648"/>
        <dbReference type="ChEBI" id="CHEBI:57603"/>
        <dbReference type="ChEBI" id="CHEBI:143891"/>
        <dbReference type="ChEBI" id="CHEBI:143892"/>
    </reaction>
</comment>
<dbReference type="FunFam" id="3.20.20.190:FF:000039">
    <property type="entry name" value="Phosphoinositide phospholipase C"/>
    <property type="match status" value="1"/>
</dbReference>
<feature type="compositionally biased region" description="Acidic residues" evidence="18">
    <location>
        <begin position="569"/>
        <end position="581"/>
    </location>
</feature>
<evidence type="ECO:0000256" key="18">
    <source>
        <dbReference type="SAM" id="MobiDB-lite"/>
    </source>
</evidence>
<evidence type="ECO:0000256" key="3">
    <source>
        <dbReference type="ARBA" id="ARBA00022553"/>
    </source>
</evidence>
<evidence type="ECO:0000256" key="17">
    <source>
        <dbReference type="SAM" id="Coils"/>
    </source>
</evidence>
<evidence type="ECO:0000256" key="15">
    <source>
        <dbReference type="PIRSR" id="PIRSR000956-2"/>
    </source>
</evidence>
<feature type="active site" evidence="14">
    <location>
        <position position="336"/>
    </location>
</feature>
<accession>A0A7M7MIX8</accession>
<sequence length="1350" mass="150641">MAGAKAGIHVVQLKPISVPQALQNGNKFVKWDEDSPVGTPVTLKVDNKGFYLFWTDQNNETEYLEISSIRDTRTGKHAKTPKEGKLRDSINIGAKDASLEDKSVTVAYGADYVNVSFINFCCGSREIAQLWADELLVMATNLLFINAPVISFLEKAFTRILLSTDKDGKIPVKSIVKMLANHKDDRRRIEKSLEACGIAGGKGDYITPDKFSFEAFYSFYRHLTARSEIEQVFDYLCGGHKKKTMTTEQLVDFLNKEQRDPRLNEILYPYATPSRARDLIKQYEPNKSNVQKGVLSFEGFLRYLLSEDNAIIAPEKIDLSQDMDQPMNHYFINSSHNTYLTGHQLTGKSSVEMYRQCLLSGCRCIELDCWNGRNSDEEPIITHGYTVVTEILLKEVIEAIADSAFKTSQYPVILSFENHCSPKQQAKMAQYCTKIFGDMLLTDPLSSHPLKSGTPLPSPNQLLRKIIIKNKKKHHPRPHKPIPGSSLPASAAMTPGHRPAGISGGTQQQPQGFPPSQDSPQSSLTQPSSTSPTQTAGQGQLDDLNPTVGPSILQQINTDENSVSYAESDGSEGTDSEEEESGAFTAVTDSSNVEGTAASESEAVAEMSALVNYCQPVRFHSFEYAERRDRSYEISSFVETQATNLLKEHPVEFVNYNKRQLSRIYPSGTRVSSSNYMPQVFWNAGCQLVALNFQTLDLGMQLNLGIFEVNARSGFLLKPDFMRRQDRRFDPFAESTVDGIIAGTVSIRVISGQFLTEKRVGTYVEVDMYGLPADTVRRRFRTRTVPANGINPVYNEEPFIFKKVVLPDLAVIRVQVCEENGRFLGHRVLPVVGLRPGYRHISLRNEAGQPLTLPTLFVHITVRDYVPDGLSELADALANPIRYQSRIEKHATQLLALTGGDDDEPAEDSSTTEQKLTADTSDFLARPGSNNSILPERSHHTMQVSLEGARDHSPASSVEYSAHGPGAIHSISRDGPTAIPTATNLAERNVVNESANGTTCQSPTKHPSPQILFRQDTMGSSQPQQQATTSLSNDVAVEAGVSSASGSLLESSQVTAQGLEKIRETKPVVKVLAKLEKDLLAVRKKFEKLKDRERESELQKEEKCIQQHLQQHPHSASGGASVASVAGRMKLVAKTTARLGKKMSCGDVGHVRNDGGPSEEQRLKIEQMQRSHAESVAAILREQYKTEMQIQQKYSDAVFSAMEKAMLLSQTQQNQQLQDLHDKEVAELMKRLETSTKDDMKLLIKKHKDKNELDRIKRELQQKMIGEAVTERQKMSCILEKKKKELEKQHEEVRRRLEEERSQATVQYQRQYNDKCSLLDAQLAKNPASFLDSVAPLHRHQSERKQSTHV</sequence>
<dbReference type="PRINTS" id="PR00390">
    <property type="entry name" value="PHPHLIPASEC"/>
</dbReference>
<dbReference type="PROSITE" id="PS50007">
    <property type="entry name" value="PIPLC_X_DOMAIN"/>
    <property type="match status" value="1"/>
</dbReference>
<evidence type="ECO:0000256" key="2">
    <source>
        <dbReference type="ARBA" id="ARBA00001195"/>
    </source>
</evidence>
<dbReference type="GO" id="GO:0005509">
    <property type="term" value="F:calcium ion binding"/>
    <property type="evidence" value="ECO:0007669"/>
    <property type="project" value="UniProtKB-UniRule"/>
</dbReference>
<feature type="binding site" evidence="15">
    <location>
        <position position="366"/>
    </location>
    <ligand>
        <name>Ca(2+)</name>
        <dbReference type="ChEBI" id="CHEBI:29108"/>
    </ligand>
</feature>
<dbReference type="GO" id="GO:0016829">
    <property type="term" value="F:lyase activity"/>
    <property type="evidence" value="ECO:0007669"/>
    <property type="project" value="UniProtKB-KW"/>
</dbReference>
<dbReference type="Gene3D" id="2.60.40.150">
    <property type="entry name" value="C2 domain"/>
    <property type="match status" value="1"/>
</dbReference>
<dbReference type="InterPro" id="IPR037862">
    <property type="entry name" value="PLC-beta_PH"/>
</dbReference>
<dbReference type="GO" id="GO:0048015">
    <property type="term" value="P:phosphatidylinositol-mediated signaling"/>
    <property type="evidence" value="ECO:0007669"/>
    <property type="project" value="TreeGrafter"/>
</dbReference>
<dbReference type="EnsemblMetazoa" id="XM_022813153">
    <property type="protein sequence ID" value="XP_022668888"/>
    <property type="gene ID" value="LOC111253564"/>
</dbReference>
<reference evidence="21" key="1">
    <citation type="submission" date="2021-01" db="UniProtKB">
        <authorList>
            <consortium name="EnsemblMetazoa"/>
        </authorList>
    </citation>
    <scope>IDENTIFICATION</scope>
</reference>
<feature type="binding site" evidence="15">
    <location>
        <position position="337"/>
    </location>
    <ligand>
        <name>Ca(2+)</name>
        <dbReference type="ChEBI" id="CHEBI:29108"/>
    </ligand>
</feature>
<dbReference type="Gene3D" id="1.10.238.10">
    <property type="entry name" value="EF-hand"/>
    <property type="match status" value="1"/>
</dbReference>
<dbReference type="InterPro" id="IPR011992">
    <property type="entry name" value="EF-hand-dom_pair"/>
</dbReference>
<dbReference type="EnsemblMetazoa" id="XM_022813152">
    <property type="protein sequence ID" value="XP_022668887"/>
    <property type="gene ID" value="LOC111253564"/>
</dbReference>
<dbReference type="KEGG" id="vde:111253564"/>
<dbReference type="GO" id="GO:0005737">
    <property type="term" value="C:cytoplasm"/>
    <property type="evidence" value="ECO:0007669"/>
    <property type="project" value="TreeGrafter"/>
</dbReference>
<evidence type="ECO:0000259" key="19">
    <source>
        <dbReference type="PROSITE" id="PS50004"/>
    </source>
</evidence>
<dbReference type="InterPro" id="IPR016280">
    <property type="entry name" value="PLC-beta"/>
</dbReference>
<keyword evidence="8 13" id="KW-0442">Lipid degradation</keyword>
<feature type="compositionally biased region" description="Polar residues" evidence="18">
    <location>
        <begin position="552"/>
        <end position="565"/>
    </location>
</feature>
<evidence type="ECO:0000256" key="8">
    <source>
        <dbReference type="ARBA" id="ARBA00022963"/>
    </source>
</evidence>
<evidence type="ECO:0000256" key="13">
    <source>
        <dbReference type="PIRNR" id="PIRNR000956"/>
    </source>
</evidence>
<dbReference type="Pfam" id="PF00388">
    <property type="entry name" value="PI-PLC-X"/>
    <property type="match status" value="1"/>
</dbReference>
<feature type="domain" description="C2" evidence="19">
    <location>
        <begin position="723"/>
        <end position="851"/>
    </location>
</feature>
<dbReference type="PROSITE" id="PS50004">
    <property type="entry name" value="C2"/>
    <property type="match status" value="1"/>
</dbReference>
<dbReference type="Pfam" id="PF22631">
    <property type="entry name" value="PLCB1-4-like_EFh"/>
    <property type="match status" value="1"/>
</dbReference>
<keyword evidence="10" id="KW-1015">Disulfide bond</keyword>
<keyword evidence="3" id="KW-0597">Phosphoprotein</keyword>
<dbReference type="InterPro" id="IPR001192">
    <property type="entry name" value="PI-PLC_fam"/>
</dbReference>
<dbReference type="Pfam" id="PF00168">
    <property type="entry name" value="C2"/>
    <property type="match status" value="1"/>
</dbReference>
<evidence type="ECO:0000256" key="4">
    <source>
        <dbReference type="ARBA" id="ARBA00022723"/>
    </source>
</evidence>
<feature type="region of interest" description="Disordered" evidence="18">
    <location>
        <begin position="898"/>
        <end position="979"/>
    </location>
</feature>
<feature type="coiled-coil region" evidence="17">
    <location>
        <begin position="1272"/>
        <end position="1314"/>
    </location>
</feature>
<keyword evidence="12" id="KW-0456">Lyase</keyword>
<evidence type="ECO:0000256" key="14">
    <source>
        <dbReference type="PIRSR" id="PIRSR000956-1"/>
    </source>
</evidence>
<dbReference type="Gene3D" id="2.30.29.240">
    <property type="match status" value="1"/>
</dbReference>
<feature type="binding site" evidence="15">
    <location>
        <position position="417"/>
    </location>
    <ligand>
        <name>Ca(2+)</name>
        <dbReference type="ChEBI" id="CHEBI:29108"/>
    </ligand>
</feature>
<keyword evidence="5 13" id="KW-0378">Hydrolase</keyword>
<dbReference type="Gene3D" id="3.20.20.190">
    <property type="entry name" value="Phosphatidylinositol (PI) phosphodiesterase"/>
    <property type="match status" value="1"/>
</dbReference>
<keyword evidence="7" id="KW-0460">Magnesium</keyword>
<dbReference type="SMART" id="SM00148">
    <property type="entry name" value="PLCXc"/>
    <property type="match status" value="1"/>
</dbReference>
<feature type="domain" description="PI-PLC Y-box" evidence="20">
    <location>
        <begin position="607"/>
        <end position="723"/>
    </location>
</feature>
<keyword evidence="11 13" id="KW-0807">Transducer</keyword>
<dbReference type="PIRSF" id="PIRSF000956">
    <property type="entry name" value="PLC-beta"/>
    <property type="match status" value="1"/>
</dbReference>
<evidence type="ECO:0000259" key="20">
    <source>
        <dbReference type="PROSITE" id="PS50008"/>
    </source>
</evidence>
<protein>
    <recommendedName>
        <fullName evidence="13">1-phosphatidylinositol 4,5-bisphosphate phosphodiesterase</fullName>
        <ecNumber evidence="13">3.1.4.11</ecNumber>
    </recommendedName>
</protein>
<keyword evidence="9 13" id="KW-0443">Lipid metabolism</keyword>
<dbReference type="InParanoid" id="A0A7M7MIX8"/>
<dbReference type="RefSeq" id="XP_022668888.1">
    <property type="nucleotide sequence ID" value="XM_022813153.1"/>
</dbReference>
<dbReference type="SMART" id="SM00149">
    <property type="entry name" value="PLCYc"/>
    <property type="match status" value="1"/>
</dbReference>
<dbReference type="SMART" id="SM00239">
    <property type="entry name" value="C2"/>
    <property type="match status" value="1"/>
</dbReference>
<keyword evidence="17" id="KW-0175">Coiled coil</keyword>
<dbReference type="InterPro" id="IPR017946">
    <property type="entry name" value="PLC-like_Pdiesterase_TIM-brl"/>
</dbReference>
<evidence type="ECO:0000256" key="9">
    <source>
        <dbReference type="ARBA" id="ARBA00023098"/>
    </source>
</evidence>
<dbReference type="InterPro" id="IPR001711">
    <property type="entry name" value="PLipase_C_Pinositol-sp_Y"/>
</dbReference>
<dbReference type="RefSeq" id="XP_022668889.1">
    <property type="nucleotide sequence ID" value="XM_022813154.1"/>
</dbReference>
<dbReference type="SUPFAM" id="SSF51695">
    <property type="entry name" value="PLC-like phosphodiesterases"/>
    <property type="match status" value="1"/>
</dbReference>
<dbReference type="InterPro" id="IPR000008">
    <property type="entry name" value="C2_dom"/>
</dbReference>
<feature type="active site" evidence="14">
    <location>
        <position position="383"/>
    </location>
</feature>
<dbReference type="Pfam" id="PF17787">
    <property type="entry name" value="PH_14"/>
    <property type="match status" value="1"/>
</dbReference>
<keyword evidence="6 15" id="KW-0106">Calcium</keyword>
<evidence type="ECO:0000256" key="10">
    <source>
        <dbReference type="ARBA" id="ARBA00023157"/>
    </source>
</evidence>
<dbReference type="EnsemblMetazoa" id="XM_022813154">
    <property type="protein sequence ID" value="XP_022668889"/>
    <property type="gene ID" value="LOC111253564"/>
</dbReference>
<dbReference type="GO" id="GO:0043153">
    <property type="term" value="P:entrainment of circadian clock by photoperiod"/>
    <property type="evidence" value="ECO:0007669"/>
    <property type="project" value="UniProtKB-ARBA"/>
</dbReference>
<dbReference type="GO" id="GO:0007186">
    <property type="term" value="P:G protein-coupled receptor signaling pathway"/>
    <property type="evidence" value="ECO:0007669"/>
    <property type="project" value="TreeGrafter"/>
</dbReference>
<evidence type="ECO:0000256" key="5">
    <source>
        <dbReference type="ARBA" id="ARBA00022801"/>
    </source>
</evidence>
<feature type="binding site" evidence="15">
    <location>
        <position position="368"/>
    </location>
    <ligand>
        <name>Ca(2+)</name>
        <dbReference type="ChEBI" id="CHEBI:29108"/>
    </ligand>
</feature>
<dbReference type="InterPro" id="IPR014815">
    <property type="entry name" value="PLC-beta_C"/>
</dbReference>
<dbReference type="GO" id="GO:0008344">
    <property type="term" value="P:adult locomotory behavior"/>
    <property type="evidence" value="ECO:0007669"/>
    <property type="project" value="UniProtKB-ARBA"/>
</dbReference>
<dbReference type="OMA" id="PIVFKKX"/>
<dbReference type="OrthoDB" id="269822at2759"/>
<evidence type="ECO:0000256" key="16">
    <source>
        <dbReference type="RuleBase" id="RU361133"/>
    </source>
</evidence>
<dbReference type="FunFam" id="1.10.238.10:FF:000024">
    <property type="entry name" value="1-phosphatidylinositol 4,5-bisphosphate phosphodiesterase"/>
    <property type="match status" value="1"/>
</dbReference>
<dbReference type="Gene3D" id="1.20.1230.10">
    <property type="entry name" value="Phospholipase C beta, distal C-terminal domain"/>
    <property type="match status" value="1"/>
</dbReference>
<evidence type="ECO:0000256" key="1">
    <source>
        <dbReference type="ARBA" id="ARBA00000110"/>
    </source>
</evidence>
<evidence type="ECO:0000256" key="6">
    <source>
        <dbReference type="ARBA" id="ARBA00022837"/>
    </source>
</evidence>
<comment type="cofactor">
    <cofactor evidence="15">
        <name>Ca(2+)</name>
        <dbReference type="ChEBI" id="CHEBI:29108"/>
    </cofactor>
    <text evidence="15">Binds 1 Ca(2+) ion per subunit.</text>
</comment>
<dbReference type="SUPFAM" id="SSF50729">
    <property type="entry name" value="PH domain-like"/>
    <property type="match status" value="1"/>
</dbReference>
<dbReference type="CDD" id="cd00275">
    <property type="entry name" value="C2_PLC_like"/>
    <property type="match status" value="1"/>
</dbReference>
<proteinExistence type="predicted"/>
<dbReference type="CDD" id="cd13361">
    <property type="entry name" value="PH_PLC_beta"/>
    <property type="match status" value="1"/>
</dbReference>
<dbReference type="SUPFAM" id="SSF47473">
    <property type="entry name" value="EF-hand"/>
    <property type="match status" value="1"/>
</dbReference>
<dbReference type="GO" id="GO:0051209">
    <property type="term" value="P:release of sequestered calcium ion into cytosol"/>
    <property type="evidence" value="ECO:0007669"/>
    <property type="project" value="TreeGrafter"/>
</dbReference>
<dbReference type="CDD" id="cd16213">
    <property type="entry name" value="EFh_PI-PLC21"/>
    <property type="match status" value="1"/>
</dbReference>
<name>A0A7M7MIX8_VARDE</name>
<dbReference type="PANTHER" id="PTHR10336:SF149">
    <property type="entry name" value="1-PHOSPHATIDYLINOSITOL 4,5-BISPHOSPHATE PHOSPHODIESTERASE CLASSES I AND II"/>
    <property type="match status" value="1"/>
</dbReference>
<feature type="compositionally biased region" description="Polar residues" evidence="18">
    <location>
        <begin position="908"/>
        <end position="920"/>
    </location>
</feature>
<dbReference type="InterPro" id="IPR035892">
    <property type="entry name" value="C2_domain_sf"/>
</dbReference>
<dbReference type="Pfam" id="PF08703">
    <property type="entry name" value="PLC-beta_C"/>
    <property type="match status" value="1"/>
</dbReference>
<dbReference type="EC" id="3.1.4.11" evidence="13"/>
<dbReference type="FunFam" id="2.60.40.150:FF:000008">
    <property type="entry name" value="1-phosphatidylinositol 4,5-bisphosphate phosphodiesterase"/>
    <property type="match status" value="1"/>
</dbReference>
<dbReference type="Pfam" id="PF00387">
    <property type="entry name" value="PI-PLC-Y"/>
    <property type="match status" value="1"/>
</dbReference>
<evidence type="ECO:0000256" key="12">
    <source>
        <dbReference type="ARBA" id="ARBA00023239"/>
    </source>
</evidence>
<dbReference type="RefSeq" id="XP_022668887.1">
    <property type="nucleotide sequence ID" value="XM_022813152.1"/>
</dbReference>
<keyword evidence="22" id="KW-1185">Reference proteome</keyword>
<evidence type="ECO:0000313" key="21">
    <source>
        <dbReference type="EnsemblMetazoa" id="XP_022668889"/>
    </source>
</evidence>
<dbReference type="PANTHER" id="PTHR10336">
    <property type="entry name" value="PHOSPHOINOSITIDE-SPECIFIC PHOSPHOLIPASE C FAMILY PROTEIN"/>
    <property type="match status" value="1"/>
</dbReference>
<dbReference type="CDD" id="cd08591">
    <property type="entry name" value="PI-PLCc_beta"/>
    <property type="match status" value="1"/>
</dbReference>
<dbReference type="PROSITE" id="PS50008">
    <property type="entry name" value="PIPLC_Y_DOMAIN"/>
    <property type="match status" value="1"/>
</dbReference>
<evidence type="ECO:0000256" key="7">
    <source>
        <dbReference type="ARBA" id="ARBA00022842"/>
    </source>
</evidence>
<dbReference type="GO" id="GO:0004435">
    <property type="term" value="F:phosphatidylinositol-4,5-bisphosphate phospholipase C activity"/>
    <property type="evidence" value="ECO:0007669"/>
    <property type="project" value="UniProtKB-UniRule"/>
</dbReference>
<feature type="compositionally biased region" description="Low complexity" evidence="18">
    <location>
        <begin position="505"/>
        <end position="540"/>
    </location>
</feature>
<dbReference type="InterPro" id="IPR000909">
    <property type="entry name" value="PLipase_C_PInositol-sp_X_dom"/>
</dbReference>
<keyword evidence="4 15" id="KW-0479">Metal-binding</keyword>
<dbReference type="SUPFAM" id="SSF49562">
    <property type="entry name" value="C2 domain (Calcium/lipid-binding domain, CaLB)"/>
    <property type="match status" value="1"/>
</dbReference>
<dbReference type="CTD" id="33204"/>
<organism evidence="21 22">
    <name type="scientific">Varroa destructor</name>
    <name type="common">Honeybee mite</name>
    <dbReference type="NCBI Taxonomy" id="109461"/>
    <lineage>
        <taxon>Eukaryota</taxon>
        <taxon>Metazoa</taxon>
        <taxon>Ecdysozoa</taxon>
        <taxon>Arthropoda</taxon>
        <taxon>Chelicerata</taxon>
        <taxon>Arachnida</taxon>
        <taxon>Acari</taxon>
        <taxon>Parasitiformes</taxon>
        <taxon>Mesostigmata</taxon>
        <taxon>Gamasina</taxon>
        <taxon>Dermanyssoidea</taxon>
        <taxon>Varroidae</taxon>
        <taxon>Varroa</taxon>
    </lineage>
</organism>
<dbReference type="FunCoup" id="A0A7M7MIX8">
    <property type="interactions" value="438"/>
</dbReference>
<comment type="catalytic activity">
    <reaction evidence="2 13 16">
        <text>a 1,2-diacyl-sn-glycero-3-phospho-(1D-myo-inositol-4,5-bisphosphate) + H2O = 1D-myo-inositol 1,4,5-trisphosphate + a 1,2-diacyl-sn-glycerol + H(+)</text>
        <dbReference type="Rhea" id="RHEA:33179"/>
        <dbReference type="ChEBI" id="CHEBI:15377"/>
        <dbReference type="ChEBI" id="CHEBI:15378"/>
        <dbReference type="ChEBI" id="CHEBI:17815"/>
        <dbReference type="ChEBI" id="CHEBI:58456"/>
        <dbReference type="ChEBI" id="CHEBI:203600"/>
        <dbReference type="EC" id="3.1.4.11"/>
    </reaction>
</comment>
<dbReference type="GeneID" id="111253564"/>
<dbReference type="InterPro" id="IPR053945">
    <property type="entry name" value="PLCB1-4-like_EFh"/>
</dbReference>
<dbReference type="GO" id="GO:0016042">
    <property type="term" value="P:lipid catabolic process"/>
    <property type="evidence" value="ECO:0007669"/>
    <property type="project" value="UniProtKB-KW"/>
</dbReference>
<dbReference type="GO" id="GO:0046488">
    <property type="term" value="P:phosphatidylinositol metabolic process"/>
    <property type="evidence" value="ECO:0007669"/>
    <property type="project" value="TreeGrafter"/>
</dbReference>
<dbReference type="Proteomes" id="UP000594260">
    <property type="component" value="Unplaced"/>
</dbReference>